<evidence type="ECO:0000259" key="5">
    <source>
        <dbReference type="PROSITE" id="PS51007"/>
    </source>
</evidence>
<keyword evidence="2 4" id="KW-0479">Metal-binding</keyword>
<protein>
    <submittedName>
        <fullName evidence="6">Cytochrome c</fullName>
    </submittedName>
</protein>
<keyword evidence="1 4" id="KW-0349">Heme</keyword>
<dbReference type="AlphaFoldDB" id="A0AAU7C9I4"/>
<dbReference type="SUPFAM" id="SSF46626">
    <property type="entry name" value="Cytochrome c"/>
    <property type="match status" value="1"/>
</dbReference>
<sequence length="204" mass="22930">MHFGLHDDCWARRATWLPCLALFLLMAGCAEQEMDKQPKYQRPYQESTFFADGQSARPLVAGTVARGQARIDRAYYEGKVSGDLLINEIPAKVDRKVLARGQQRYNIYCLPCHGATGDGQGMIVKRGFSPPPSFHLERLRDAPSGHYFNAITNGFGAMYSYASRIPVDDRWAITAYIRALQYSQNAKLDDVPAEIRPKLEGQGR</sequence>
<evidence type="ECO:0000256" key="3">
    <source>
        <dbReference type="ARBA" id="ARBA00023004"/>
    </source>
</evidence>
<dbReference type="EMBL" id="CP155447">
    <property type="protein sequence ID" value="XBH01954.1"/>
    <property type="molecule type" value="Genomic_DNA"/>
</dbReference>
<evidence type="ECO:0000256" key="1">
    <source>
        <dbReference type="ARBA" id="ARBA00022617"/>
    </source>
</evidence>
<reference evidence="6" key="1">
    <citation type="submission" date="2024-05" db="EMBL/GenBank/DDBJ databases">
        <title>Planctomycetes of the genus Singulisphaera possess chitinolytic capabilities.</title>
        <authorList>
            <person name="Ivanova A."/>
        </authorList>
    </citation>
    <scope>NUCLEOTIDE SEQUENCE</scope>
    <source>
        <strain evidence="6">Ch08T</strain>
    </source>
</reference>
<evidence type="ECO:0000313" key="6">
    <source>
        <dbReference type="EMBL" id="XBH01954.1"/>
    </source>
</evidence>
<name>A0AAU7C9I4_9BACT</name>
<dbReference type="PROSITE" id="PS51007">
    <property type="entry name" value="CYTC"/>
    <property type="match status" value="1"/>
</dbReference>
<accession>A0AAU7C9I4</accession>
<dbReference type="PANTHER" id="PTHR40394:SF2">
    <property type="entry name" value="QUINOL:CYTOCHROME C OXIDOREDUCTASE MEMBRANE PROTEIN"/>
    <property type="match status" value="1"/>
</dbReference>
<dbReference type="GO" id="GO:0020037">
    <property type="term" value="F:heme binding"/>
    <property type="evidence" value="ECO:0007669"/>
    <property type="project" value="InterPro"/>
</dbReference>
<dbReference type="PANTHER" id="PTHR40394">
    <property type="entry name" value="LIPOPROTEIN-RELATED"/>
    <property type="match status" value="1"/>
</dbReference>
<feature type="domain" description="Cytochrome c" evidence="5">
    <location>
        <begin position="96"/>
        <end position="181"/>
    </location>
</feature>
<dbReference type="GO" id="GO:0009055">
    <property type="term" value="F:electron transfer activity"/>
    <property type="evidence" value="ECO:0007669"/>
    <property type="project" value="InterPro"/>
</dbReference>
<keyword evidence="3 4" id="KW-0408">Iron</keyword>
<proteinExistence type="predicted"/>
<evidence type="ECO:0000256" key="2">
    <source>
        <dbReference type="ARBA" id="ARBA00022723"/>
    </source>
</evidence>
<dbReference type="InterPro" id="IPR036909">
    <property type="entry name" value="Cyt_c-like_dom_sf"/>
</dbReference>
<dbReference type="RefSeq" id="WP_406694696.1">
    <property type="nucleotide sequence ID" value="NZ_CP155447.1"/>
</dbReference>
<organism evidence="6">
    <name type="scientific">Singulisphaera sp. Ch08</name>
    <dbReference type="NCBI Taxonomy" id="3120278"/>
    <lineage>
        <taxon>Bacteria</taxon>
        <taxon>Pseudomonadati</taxon>
        <taxon>Planctomycetota</taxon>
        <taxon>Planctomycetia</taxon>
        <taxon>Isosphaerales</taxon>
        <taxon>Isosphaeraceae</taxon>
        <taxon>Singulisphaera</taxon>
    </lineage>
</organism>
<evidence type="ECO:0000256" key="4">
    <source>
        <dbReference type="PROSITE-ProRule" id="PRU00433"/>
    </source>
</evidence>
<dbReference type="InterPro" id="IPR009056">
    <property type="entry name" value="Cyt_c-like_dom"/>
</dbReference>
<dbReference type="GO" id="GO:0046872">
    <property type="term" value="F:metal ion binding"/>
    <property type="evidence" value="ECO:0007669"/>
    <property type="project" value="UniProtKB-KW"/>
</dbReference>
<gene>
    <name evidence="6" type="ORF">V5E97_26945</name>
</gene>
<dbReference type="Pfam" id="PF13442">
    <property type="entry name" value="Cytochrome_CBB3"/>
    <property type="match status" value="1"/>
</dbReference>
<dbReference type="Gene3D" id="1.10.760.10">
    <property type="entry name" value="Cytochrome c-like domain"/>
    <property type="match status" value="1"/>
</dbReference>